<dbReference type="AlphaFoldDB" id="A0AB36K2J5"/>
<accession>A0AB36K2J5</accession>
<protein>
    <submittedName>
        <fullName evidence="1">Uncharacterized protein</fullName>
    </submittedName>
</protein>
<evidence type="ECO:0000313" key="2">
    <source>
        <dbReference type="Proteomes" id="UP000189021"/>
    </source>
</evidence>
<name>A0AB36K2J5_9GAMM</name>
<dbReference type="EMBL" id="MUEK01000001">
    <property type="protein sequence ID" value="OOE41780.1"/>
    <property type="molecule type" value="Genomic_DNA"/>
</dbReference>
<keyword evidence="2" id="KW-1185">Reference proteome</keyword>
<evidence type="ECO:0000313" key="1">
    <source>
        <dbReference type="EMBL" id="OOE41780.1"/>
    </source>
</evidence>
<dbReference type="Proteomes" id="UP000189021">
    <property type="component" value="Unassembled WGS sequence"/>
</dbReference>
<comment type="caution">
    <text evidence="1">The sequence shown here is derived from an EMBL/GenBank/DDBJ whole genome shotgun (WGS) entry which is preliminary data.</text>
</comment>
<dbReference type="RefSeq" id="WP_077658768.1">
    <property type="nucleotide sequence ID" value="NZ_CP040021.1"/>
</dbReference>
<organism evidence="1 2">
    <name type="scientific">Salinivibrio kushneri</name>
    <dbReference type="NCBI Taxonomy" id="1908198"/>
    <lineage>
        <taxon>Bacteria</taxon>
        <taxon>Pseudomonadati</taxon>
        <taxon>Pseudomonadota</taxon>
        <taxon>Gammaproteobacteria</taxon>
        <taxon>Vibrionales</taxon>
        <taxon>Vibrionaceae</taxon>
        <taxon>Salinivibrio</taxon>
    </lineage>
</organism>
<proteinExistence type="predicted"/>
<reference evidence="1 2" key="1">
    <citation type="journal article" date="2017" name="Genome Announc.">
        <title>Draft Genome Sequences of Salinivibrio proteolyticus, Salinivibrio sharmensis, Salinivibrio siamensis, Salinivibrio costicola subsp. alcaliphilus, Salinivibrio costicola subsp. vallismortis, and 29 New Isolates Belonging to the Genus Salinivibrio.</title>
        <authorList>
            <person name="Lopez-Hermoso C."/>
            <person name="de la Haba R.R."/>
            <person name="Sanchez-Porro C."/>
            <person name="Bayliss S.C."/>
            <person name="Feil E.J."/>
            <person name="Ventosa A."/>
        </authorList>
    </citation>
    <scope>NUCLEOTIDE SEQUENCE [LARGE SCALE GENOMIC DNA]</scope>
    <source>
        <strain evidence="1 2">AL184</strain>
    </source>
</reference>
<sequence length="170" mass="18201">MDFDFDKLAYPETVVIDGAEYKAKRDTSKGKMNVPYSEEPDVGIGDVIVQKAGKREIHLKVTDVQFLEGGSLNVGTNHPHMLTLNVQNTTAEPHLTNRASSTINIGSVSGEMVQIGDQNVQVANVSIKQLVEHVAKSDDKEAKSKLKALLENGTVASMVGAGATTLLGLL</sequence>
<gene>
    <name evidence="1" type="ORF">BZG00_02090</name>
</gene>